<reference evidence="1" key="1">
    <citation type="submission" date="2021-06" db="EMBL/GenBank/DDBJ databases">
        <authorList>
            <person name="Kallberg Y."/>
            <person name="Tangrot J."/>
            <person name="Rosling A."/>
        </authorList>
    </citation>
    <scope>NUCLEOTIDE SEQUENCE</scope>
    <source>
        <strain evidence="1">BR232B</strain>
    </source>
</reference>
<dbReference type="EMBL" id="CAJVPI010003013">
    <property type="protein sequence ID" value="CAG8652944.1"/>
    <property type="molecule type" value="Genomic_DNA"/>
</dbReference>
<accession>A0A9N9H312</accession>
<organism evidence="1 2">
    <name type="scientific">Paraglomus brasilianum</name>
    <dbReference type="NCBI Taxonomy" id="144538"/>
    <lineage>
        <taxon>Eukaryota</taxon>
        <taxon>Fungi</taxon>
        <taxon>Fungi incertae sedis</taxon>
        <taxon>Mucoromycota</taxon>
        <taxon>Glomeromycotina</taxon>
        <taxon>Glomeromycetes</taxon>
        <taxon>Paraglomerales</taxon>
        <taxon>Paraglomeraceae</taxon>
        <taxon>Paraglomus</taxon>
    </lineage>
</organism>
<dbReference type="OrthoDB" id="5584915at2759"/>
<gene>
    <name evidence="1" type="ORF">PBRASI_LOCUS10360</name>
</gene>
<dbReference type="Proteomes" id="UP000789739">
    <property type="component" value="Unassembled WGS sequence"/>
</dbReference>
<evidence type="ECO:0000313" key="2">
    <source>
        <dbReference type="Proteomes" id="UP000789739"/>
    </source>
</evidence>
<dbReference type="AlphaFoldDB" id="A0A9N9H312"/>
<keyword evidence="2" id="KW-1185">Reference proteome</keyword>
<proteinExistence type="predicted"/>
<feature type="non-terminal residue" evidence="1">
    <location>
        <position position="170"/>
    </location>
</feature>
<name>A0A9N9H312_9GLOM</name>
<protein>
    <submittedName>
        <fullName evidence="1">3059_t:CDS:1</fullName>
    </submittedName>
</protein>
<comment type="caution">
    <text evidence="1">The sequence shown here is derived from an EMBL/GenBank/DDBJ whole genome shotgun (WGS) entry which is preliminary data.</text>
</comment>
<sequence length="170" mass="19775">KLDYSALRICTDSALWNLLYYSGYLTMDQNNELSIPNKEVLSEWYDWLQLEGKISTTWLFDLLMRGDLTKFNRDLSETIMNTLLYHDVANAKEAVYHLFLAGLFAQAQFSGYEVKSNRESGLGRVDIRIEPKKRLVECGIAFWGKECIVVGRVSEKKSEHWELVYQSEML</sequence>
<evidence type="ECO:0000313" key="1">
    <source>
        <dbReference type="EMBL" id="CAG8652944.1"/>
    </source>
</evidence>